<evidence type="ECO:0000256" key="1">
    <source>
        <dbReference type="SAM" id="MobiDB-lite"/>
    </source>
</evidence>
<name>A0ABP8I144_9BACT</name>
<reference evidence="3" key="1">
    <citation type="journal article" date="2019" name="Int. J. Syst. Evol. Microbiol.">
        <title>The Global Catalogue of Microorganisms (GCM) 10K type strain sequencing project: providing services to taxonomists for standard genome sequencing and annotation.</title>
        <authorList>
            <consortium name="The Broad Institute Genomics Platform"/>
            <consortium name="The Broad Institute Genome Sequencing Center for Infectious Disease"/>
            <person name="Wu L."/>
            <person name="Ma J."/>
        </authorList>
    </citation>
    <scope>NUCLEOTIDE SEQUENCE [LARGE SCALE GENOMIC DNA]</scope>
    <source>
        <strain evidence="3">JCM 17923</strain>
    </source>
</reference>
<accession>A0ABP8I144</accession>
<gene>
    <name evidence="2" type="ORF">GCM10023185_05620</name>
</gene>
<comment type="caution">
    <text evidence="2">The sequence shown here is derived from an EMBL/GenBank/DDBJ whole genome shotgun (WGS) entry which is preliminary data.</text>
</comment>
<organism evidence="2 3">
    <name type="scientific">Hymenobacter saemangeumensis</name>
    <dbReference type="NCBI Taxonomy" id="1084522"/>
    <lineage>
        <taxon>Bacteria</taxon>
        <taxon>Pseudomonadati</taxon>
        <taxon>Bacteroidota</taxon>
        <taxon>Cytophagia</taxon>
        <taxon>Cytophagales</taxon>
        <taxon>Hymenobacteraceae</taxon>
        <taxon>Hymenobacter</taxon>
    </lineage>
</organism>
<dbReference type="EMBL" id="BAABGZ010000010">
    <property type="protein sequence ID" value="GAA4349143.1"/>
    <property type="molecule type" value="Genomic_DNA"/>
</dbReference>
<feature type="region of interest" description="Disordered" evidence="1">
    <location>
        <begin position="1249"/>
        <end position="1279"/>
    </location>
</feature>
<evidence type="ECO:0000313" key="2">
    <source>
        <dbReference type="EMBL" id="GAA4349143.1"/>
    </source>
</evidence>
<dbReference type="Proteomes" id="UP001501153">
    <property type="component" value="Unassembled WGS sequence"/>
</dbReference>
<proteinExistence type="predicted"/>
<feature type="compositionally biased region" description="Basic and acidic residues" evidence="1">
    <location>
        <begin position="1270"/>
        <end position="1279"/>
    </location>
</feature>
<sequence>MGVGTTAPDASAALDVVATDKGALLPRLAEAARTSMATPAPGLIVYQTNGSQPGFWYNAGGTGVAPSPAVNWVRLTDSQGVSYDPVTGLQVGPGPVAGPTGGTVGNFSGGTSSALPFSGAVPDGRAVYLYQASSLLAAGVTAGPITMLELFVRTKSSTAPYLNFTVKLGLTTASSVSSFPSGLTTVYTGTYNTVPGWNAITLSTPFVWDGSSNLYLETCYDNSVGSAHDQTSNFTVLYNGALGFADTGNVTPGCALTSGGVVTPLPTRIPILRLTQTAAASYTLPATGGTAGQILVQQANGTAQWTDQLWLQNNTSIFRSQGNVGIGTTGPLNRLSISPNDVESKITLWDGGSTVSHYGFGVSGSQLNYHIDIPNSSHVFWAGGKNGDGAELMRIRGNGRVGIGLSNPQQQLHVYGTGPVTKIRIQNSNTGGGYGPAAVEFWSDPPGSGGEWRPGMIRSTDQATGTYTGGLAFYVNGAGYAARQDSIEVMRLTQNRVGIGTKTPSSHFEVVNDGGGNGGADDIVLRSYGPSVAPGLSLGAAHGTAAAPSNLLRDDFMGEIGFTGRANNNWLGFTSAGMYSFYKGNGLTAASELWLKTSGAAQVLLDSAGRMGLGLYPAHRLHVQGAIAANTNQGIILDAQDRPIITRGWNPFTSGNYAGLGRWGLFMEPNTLTFGVPTVANRQFQWATYNDNSTIDNRLMTLTQSGFLGLGTPTPGTRLDIVSDDLGGGGTDDVLLRSYSAAASPAIGIRRYRGTRAAPLGLQAGDVMGTFGFSGLINGNENFFRLSGMDGYYRGDGTTFLSDLRLFTSNTERIRIEADGRVGINNVLPSHQLDVNGNINGSRLYLGNTPALFYGTGSNTNAFVGTGSLASETNSGAFNLAVGYTAGAALGSGNGNTLLGGAAGQSNPGASNVTAVGRLALNGLNNAAANNNTSVGAYSGGFVSSGANNTFVGYGADLSSATQRSNATAIGYQAKVNADNALVLGGTGANAVRVGIGLTAPTHRLHIVATEAVERGVSAENTYVGNFDTRGVFGRAVNNPGYGYGGYFEGGYMGVRAEAQATSYNSASYAVSAQASGTAGSHYALYGNASGGSSSYGLWATATGATTNWAGYFQGNVQVVGTLSKSAGTFRIDHPQDPENKYLIHSFVESPDMMNVYNGNVVTDAQGNATVSLPTYFEAENKDFKYQLTVIGQFAQAIVGQEIRNNQFVVRTDKPGVKVSWQVTGVRNDKYAQQNRIVDVVEKTGPDKGKYLNPELYGRPASEGIGAAPTERKGAAVGK</sequence>
<keyword evidence="3" id="KW-1185">Reference proteome</keyword>
<evidence type="ECO:0008006" key="4">
    <source>
        <dbReference type="Google" id="ProtNLM"/>
    </source>
</evidence>
<evidence type="ECO:0000313" key="3">
    <source>
        <dbReference type="Proteomes" id="UP001501153"/>
    </source>
</evidence>
<protein>
    <recommendedName>
        <fullName evidence="4">Peptidase S74 domain-containing protein</fullName>
    </recommendedName>
</protein>